<feature type="region of interest" description="Disordered" evidence="1">
    <location>
        <begin position="78"/>
        <end position="268"/>
    </location>
</feature>
<feature type="compositionally biased region" description="Low complexity" evidence="1">
    <location>
        <begin position="13"/>
        <end position="26"/>
    </location>
</feature>
<feature type="compositionally biased region" description="Polar residues" evidence="1">
    <location>
        <begin position="164"/>
        <end position="173"/>
    </location>
</feature>
<evidence type="ECO:0000313" key="3">
    <source>
        <dbReference type="Proteomes" id="UP000267096"/>
    </source>
</evidence>
<feature type="compositionally biased region" description="Polar residues" evidence="1">
    <location>
        <begin position="148"/>
        <end position="157"/>
    </location>
</feature>
<protein>
    <submittedName>
        <fullName evidence="4">Serine-rich adhesin for platelets</fullName>
    </submittedName>
</protein>
<feature type="compositionally biased region" description="Polar residues" evidence="1">
    <location>
        <begin position="248"/>
        <end position="259"/>
    </location>
</feature>
<feature type="compositionally biased region" description="Low complexity" evidence="1">
    <location>
        <begin position="221"/>
        <end position="247"/>
    </location>
</feature>
<accession>A0A0M3K1X4</accession>
<feature type="compositionally biased region" description="Basic and acidic residues" evidence="1">
    <location>
        <begin position="414"/>
        <end position="426"/>
    </location>
</feature>
<organism evidence="4">
    <name type="scientific">Anisakis simplex</name>
    <name type="common">Herring worm</name>
    <dbReference type="NCBI Taxonomy" id="6269"/>
    <lineage>
        <taxon>Eukaryota</taxon>
        <taxon>Metazoa</taxon>
        <taxon>Ecdysozoa</taxon>
        <taxon>Nematoda</taxon>
        <taxon>Chromadorea</taxon>
        <taxon>Rhabditida</taxon>
        <taxon>Spirurina</taxon>
        <taxon>Ascaridomorpha</taxon>
        <taxon>Ascaridoidea</taxon>
        <taxon>Anisakidae</taxon>
        <taxon>Anisakis</taxon>
        <taxon>Anisakis simplex complex</taxon>
    </lineage>
</organism>
<feature type="compositionally biased region" description="Basic and acidic residues" evidence="1">
    <location>
        <begin position="534"/>
        <end position="552"/>
    </location>
</feature>
<dbReference type="AlphaFoldDB" id="A0A0M3K1X4"/>
<gene>
    <name evidence="2" type="ORF">ASIM_LOCUS14297</name>
</gene>
<sequence length="857" mass="94540">MPSSTGLYHRRWGAGSNNSAAATGSNLRSLSSTVEPHTYGTSWNSVRWNKPVFGDERRGGHLSRLTKAFDSAASKPLGTAMLSSTSGRTNLARFSTPSQSPSSKRFTIDTGSRNSTNDSGSLGSNRGSSLYNASSRYSSSLEKGRSAAGTSRTSSLYESYPKRTISSPAPSSSIRERYTTRSPTIERRNRTSTSPTSKLERPWRQRLNEAARLRNLFDGENNNNNNDNNDTGGMHSSNISPSSYHYSQRYSNNSLSHQNSTEDLRSSRNSLNRSFLDNSTLGSLRNRLASRNSSLDISSIGNSSAFRGTTYPLATKYGASNFSSYNSWRQGLAKNREPMLSRSYSPVRPQESLYTTLAARYGSFSRDVSPRIRRLMAQQQPSIESSLLNVYTPKNYSLETINNKSRDSSVGLESVRKRLSARERTARHNSRQKSQSTEPASDSESSSGAEERAESRERRLRKRRLRRKATRSPSYVSVNSEKRGIPDGALIESAEAVELKLSIVPNSGNCKPLVSYYLYSNVSEDENSIASDSEPDKEVVSERIEETQSVKEEVEEIGTDEMGLKGSKNEKEGVEEIPGQESIAPKSESTENEGSKDGAEQVQKLSASATELKAEANETVVECANVRQAQQPSEAFENPSDAFQKATDRSVSPKVEPLKEAKPSEEREQPAGGDKGDATEVKSDREEYSAIACFHPGERKKLRKAPVPGTWIGPKCDEMNISQIRSIEKNPPSNTAKVMTILKTFSFCEAPVMRIRLPKVKKKVLKEISVDESLKAVELGEGVVFTNECRSESCVSKKVRVPPSSTKKRPPEPIESSTAVELKIASKKAEQQSETAQTRFKTKALVLVLLSLTGRMR</sequence>
<feature type="region of interest" description="Disordered" evidence="1">
    <location>
        <begin position="624"/>
        <end position="684"/>
    </location>
</feature>
<feature type="region of interest" description="Disordered" evidence="1">
    <location>
        <begin position="405"/>
        <end position="481"/>
    </location>
</feature>
<keyword evidence="3" id="KW-1185">Reference proteome</keyword>
<feature type="compositionally biased region" description="Low complexity" evidence="1">
    <location>
        <begin position="434"/>
        <end position="448"/>
    </location>
</feature>
<feature type="compositionally biased region" description="Basic and acidic residues" evidence="1">
    <location>
        <begin position="174"/>
        <end position="189"/>
    </location>
</feature>
<reference evidence="2 3" key="2">
    <citation type="submission" date="2018-11" db="EMBL/GenBank/DDBJ databases">
        <authorList>
            <consortium name="Pathogen Informatics"/>
        </authorList>
    </citation>
    <scope>NUCLEOTIDE SEQUENCE [LARGE SCALE GENOMIC DNA]</scope>
</reference>
<feature type="compositionally biased region" description="Polar residues" evidence="1">
    <location>
        <begin position="27"/>
        <end position="41"/>
    </location>
</feature>
<feature type="compositionally biased region" description="Basic residues" evidence="1">
    <location>
        <begin position="458"/>
        <end position="470"/>
    </location>
</feature>
<dbReference type="EMBL" id="UYRR01031690">
    <property type="protein sequence ID" value="VDK51976.1"/>
    <property type="molecule type" value="Genomic_DNA"/>
</dbReference>
<evidence type="ECO:0000256" key="1">
    <source>
        <dbReference type="SAM" id="MobiDB-lite"/>
    </source>
</evidence>
<feature type="region of interest" description="Disordered" evidence="1">
    <location>
        <begin position="1"/>
        <end position="41"/>
    </location>
</feature>
<name>A0A0M3K1X4_ANISI</name>
<evidence type="ECO:0000313" key="4">
    <source>
        <dbReference type="WBParaSite" id="ASIM_0001488601-mRNA-1"/>
    </source>
</evidence>
<evidence type="ECO:0000313" key="2">
    <source>
        <dbReference type="EMBL" id="VDK51976.1"/>
    </source>
</evidence>
<feature type="compositionally biased region" description="Basic and acidic residues" evidence="1">
    <location>
        <begin position="198"/>
        <end position="217"/>
    </location>
</feature>
<proteinExistence type="predicted"/>
<feature type="compositionally biased region" description="Polar residues" evidence="1">
    <location>
        <begin position="81"/>
        <end position="118"/>
    </location>
</feature>
<feature type="compositionally biased region" description="Basic and acidic residues" evidence="1">
    <location>
        <begin position="656"/>
        <end position="684"/>
    </location>
</feature>
<feature type="compositionally biased region" description="Low complexity" evidence="1">
    <location>
        <begin position="119"/>
        <end position="141"/>
    </location>
</feature>
<dbReference type="WBParaSite" id="ASIM_0001488601-mRNA-1">
    <property type="protein sequence ID" value="ASIM_0001488601-mRNA-1"/>
    <property type="gene ID" value="ASIM_0001488601"/>
</dbReference>
<dbReference type="OrthoDB" id="5856121at2759"/>
<reference evidence="4" key="1">
    <citation type="submission" date="2017-02" db="UniProtKB">
        <authorList>
            <consortium name="WormBaseParasite"/>
        </authorList>
    </citation>
    <scope>IDENTIFICATION</scope>
</reference>
<feature type="region of interest" description="Disordered" evidence="1">
    <location>
        <begin position="527"/>
        <end position="610"/>
    </location>
</feature>
<dbReference type="Proteomes" id="UP000267096">
    <property type="component" value="Unassembled WGS sequence"/>
</dbReference>